<comment type="subcellular location">
    <subcellularLocation>
        <location evidence="1">Cell membrane</location>
        <topology evidence="1">Multi-pass membrane protein</topology>
    </subcellularLocation>
</comment>
<accession>U2S2P6</accession>
<keyword evidence="6" id="KW-0175">Coiled coil</keyword>
<feature type="transmembrane region" description="Helical" evidence="7">
    <location>
        <begin position="61"/>
        <end position="82"/>
    </location>
</feature>
<dbReference type="AlphaFoldDB" id="U2S2P6"/>
<keyword evidence="3 7" id="KW-0812">Transmembrane</keyword>
<evidence type="ECO:0000256" key="7">
    <source>
        <dbReference type="SAM" id="Phobius"/>
    </source>
</evidence>
<dbReference type="InterPro" id="IPR010432">
    <property type="entry name" value="RDD"/>
</dbReference>
<dbReference type="GO" id="GO:0005886">
    <property type="term" value="C:plasma membrane"/>
    <property type="evidence" value="ECO:0007669"/>
    <property type="project" value="UniProtKB-SubCell"/>
</dbReference>
<keyword evidence="5 7" id="KW-0472">Membrane</keyword>
<dbReference type="PATRIC" id="fig|1321820.3.peg.1174"/>
<dbReference type="Proteomes" id="UP000016637">
    <property type="component" value="Unassembled WGS sequence"/>
</dbReference>
<dbReference type="EMBL" id="AWVP01000074">
    <property type="protein sequence ID" value="ERK57072.1"/>
    <property type="molecule type" value="Genomic_DNA"/>
</dbReference>
<evidence type="ECO:0000256" key="2">
    <source>
        <dbReference type="ARBA" id="ARBA00022475"/>
    </source>
</evidence>
<keyword evidence="10" id="KW-1185">Reference proteome</keyword>
<organism evidence="9 10">
    <name type="scientific">Gemella bergeri ATCC 700627</name>
    <dbReference type="NCBI Taxonomy" id="1321820"/>
    <lineage>
        <taxon>Bacteria</taxon>
        <taxon>Bacillati</taxon>
        <taxon>Bacillota</taxon>
        <taxon>Bacilli</taxon>
        <taxon>Bacillales</taxon>
        <taxon>Gemellaceae</taxon>
        <taxon>Gemella</taxon>
    </lineage>
</organism>
<keyword evidence="4 7" id="KW-1133">Transmembrane helix</keyword>
<sequence length="209" mass="24379">MENKQQNLDRENFITENDKEELKMENITEEIKISKENIEDFILPTTLEDYKEISKHFYVGFWIRLIAYIIDIAVTYAITGLINTLTFNKLNITMNIPLLGESSLTFVFVMLFYFVIMTYLINQTLGKIIMGLKVAAISPKKLTLIDVLYREIVGRLLNMALFSLPYLVVAFNSKKMGLHDYIADTVVIKEDFMKLRTNMNKKIEQLNIR</sequence>
<dbReference type="HOGENOM" id="CLU_053152_2_1_9"/>
<feature type="domain" description="RDD" evidence="8">
    <location>
        <begin position="58"/>
        <end position="183"/>
    </location>
</feature>
<comment type="caution">
    <text evidence="9">The sequence shown here is derived from an EMBL/GenBank/DDBJ whole genome shotgun (WGS) entry which is preliminary data.</text>
</comment>
<keyword evidence="2" id="KW-1003">Cell membrane</keyword>
<evidence type="ECO:0000259" key="8">
    <source>
        <dbReference type="Pfam" id="PF06271"/>
    </source>
</evidence>
<evidence type="ECO:0000256" key="1">
    <source>
        <dbReference type="ARBA" id="ARBA00004651"/>
    </source>
</evidence>
<evidence type="ECO:0000256" key="3">
    <source>
        <dbReference type="ARBA" id="ARBA00022692"/>
    </source>
</evidence>
<evidence type="ECO:0000256" key="6">
    <source>
        <dbReference type="SAM" id="Coils"/>
    </source>
</evidence>
<reference evidence="9 10" key="1">
    <citation type="submission" date="2013-08" db="EMBL/GenBank/DDBJ databases">
        <authorList>
            <person name="Weinstock G."/>
            <person name="Sodergren E."/>
            <person name="Wylie T."/>
            <person name="Fulton L."/>
            <person name="Fulton R."/>
            <person name="Fronick C."/>
            <person name="O'Laughlin M."/>
            <person name="Godfrey J."/>
            <person name="Miner T."/>
            <person name="Herter B."/>
            <person name="Appelbaum E."/>
            <person name="Cordes M."/>
            <person name="Lek S."/>
            <person name="Wollam A."/>
            <person name="Pepin K.H."/>
            <person name="Palsikar V.B."/>
            <person name="Mitreva M."/>
            <person name="Wilson R.K."/>
        </authorList>
    </citation>
    <scope>NUCLEOTIDE SEQUENCE [LARGE SCALE GENOMIC DNA]</scope>
    <source>
        <strain evidence="9 10">ATCC 700627</strain>
    </source>
</reference>
<feature type="transmembrane region" description="Helical" evidence="7">
    <location>
        <begin position="102"/>
        <end position="121"/>
    </location>
</feature>
<dbReference type="PANTHER" id="PTHR36115">
    <property type="entry name" value="PROLINE-RICH ANTIGEN HOMOLOG-RELATED"/>
    <property type="match status" value="1"/>
</dbReference>
<evidence type="ECO:0000256" key="4">
    <source>
        <dbReference type="ARBA" id="ARBA00022989"/>
    </source>
</evidence>
<dbReference type="PANTHER" id="PTHR36115:SF9">
    <property type="entry name" value="LMO1584 PROTEIN"/>
    <property type="match status" value="1"/>
</dbReference>
<name>U2S2P6_9BACL</name>
<feature type="coiled-coil region" evidence="6">
    <location>
        <begin position="10"/>
        <end position="37"/>
    </location>
</feature>
<proteinExistence type="predicted"/>
<evidence type="ECO:0000313" key="10">
    <source>
        <dbReference type="Proteomes" id="UP000016637"/>
    </source>
</evidence>
<evidence type="ECO:0000256" key="5">
    <source>
        <dbReference type="ARBA" id="ARBA00023136"/>
    </source>
</evidence>
<evidence type="ECO:0000313" key="9">
    <source>
        <dbReference type="EMBL" id="ERK57072.1"/>
    </source>
</evidence>
<dbReference type="InterPro" id="IPR051791">
    <property type="entry name" value="Pra-immunoreactive"/>
</dbReference>
<protein>
    <submittedName>
        <fullName evidence="9">RDD family protein</fullName>
    </submittedName>
</protein>
<dbReference type="Pfam" id="PF06271">
    <property type="entry name" value="RDD"/>
    <property type="match status" value="1"/>
</dbReference>
<dbReference type="RefSeq" id="WP_021752390.1">
    <property type="nucleotide sequence ID" value="NZ_KI271800.1"/>
</dbReference>
<dbReference type="eggNOG" id="COG1714">
    <property type="taxonomic scope" value="Bacteria"/>
</dbReference>
<gene>
    <name evidence="9" type="ORF">HMPREF1983_01212</name>
</gene>